<feature type="coiled-coil region" evidence="4">
    <location>
        <begin position="91"/>
        <end position="174"/>
    </location>
</feature>
<dbReference type="InterPro" id="IPR036322">
    <property type="entry name" value="WD40_repeat_dom_sf"/>
</dbReference>
<evidence type="ECO:0000313" key="6">
    <source>
        <dbReference type="Proteomes" id="UP000717585"/>
    </source>
</evidence>
<evidence type="ECO:0000256" key="4">
    <source>
        <dbReference type="SAM" id="Coils"/>
    </source>
</evidence>
<name>A0A8J6B6E2_9EUKA</name>
<evidence type="ECO:0000256" key="3">
    <source>
        <dbReference type="PROSITE-ProRule" id="PRU00221"/>
    </source>
</evidence>
<comment type="caution">
    <text evidence="5">The sequence shown here is derived from an EMBL/GenBank/DDBJ whole genome shotgun (WGS) entry which is preliminary data.</text>
</comment>
<dbReference type="SMART" id="SM00320">
    <property type="entry name" value="WD40"/>
    <property type="match status" value="6"/>
</dbReference>
<dbReference type="InterPro" id="IPR001680">
    <property type="entry name" value="WD40_rpt"/>
</dbReference>
<dbReference type="InterPro" id="IPR015943">
    <property type="entry name" value="WD40/YVTN_repeat-like_dom_sf"/>
</dbReference>
<dbReference type="GO" id="GO:1990234">
    <property type="term" value="C:transferase complex"/>
    <property type="evidence" value="ECO:0007669"/>
    <property type="project" value="UniProtKB-ARBA"/>
</dbReference>
<dbReference type="Pfam" id="PF00400">
    <property type="entry name" value="WD40"/>
    <property type="match status" value="2"/>
</dbReference>
<sequence>MEELLNRLHERDQAVKPELISVINDYNRLTAICRSFSSQRSILERSLSRMLRGGAGTPRKDDDSAQSMQNNATSQALLTLHGQLVASKEKAASSEARITSLTQQLSQANGEIFEMKTRISELEGELRLMRSNFVASQAEADRVRMELDSVREIHEQAIDQLQEAKLTHAQMTETVGPVQGVTGPAPSGGRIEAVQESPHPLMLPRSIQHTLKGHTGAVLACSVTSDGLVVATGGDDRAVRTFDSLNGSRIGTAGDSVAGITSVDFATDRVVISGYSSGAVRCTDTTGKIRHSMSGHSGSILDVSRINSECAASSSQDRTIKLWSLQKGSLITSLPTGSPVTCIAPTADGRLMWTSHLNRTVQLWDSRSQSVCMELPKTHTQLISSLSLFRDGARLLTNGLDSMLCVFDTRALGATLRMKNPAFVSTARYSRATLCGGRAALVGTKGGGICVFNLQSGNLETVVKGHDADVLCIASNSGTVVSSLEDASQTMLLHGEPISDATYTSLLHDTQLLAELMDDLESDAVSDEAVARVLGDLDVPVVIYGDEDDEEDYEDEYDRYY</sequence>
<dbReference type="Gene3D" id="2.130.10.10">
    <property type="entry name" value="YVTN repeat-like/Quinoprotein amine dehydrogenase"/>
    <property type="match status" value="1"/>
</dbReference>
<dbReference type="EMBL" id="JAHDYR010000017">
    <property type="protein sequence ID" value="KAG9394034.1"/>
    <property type="molecule type" value="Genomic_DNA"/>
</dbReference>
<evidence type="ECO:0000313" key="5">
    <source>
        <dbReference type="EMBL" id="KAG9394034.1"/>
    </source>
</evidence>
<organism evidence="5 6">
    <name type="scientific">Carpediemonas membranifera</name>
    <dbReference type="NCBI Taxonomy" id="201153"/>
    <lineage>
        <taxon>Eukaryota</taxon>
        <taxon>Metamonada</taxon>
        <taxon>Carpediemonas-like organisms</taxon>
        <taxon>Carpediemonas</taxon>
    </lineage>
</organism>
<evidence type="ECO:0000256" key="2">
    <source>
        <dbReference type="ARBA" id="ARBA00022737"/>
    </source>
</evidence>
<feature type="repeat" description="WD" evidence="3">
    <location>
        <begin position="293"/>
        <end position="333"/>
    </location>
</feature>
<dbReference type="SUPFAM" id="SSF50978">
    <property type="entry name" value="WD40 repeat-like"/>
    <property type="match status" value="1"/>
</dbReference>
<gene>
    <name evidence="5" type="ORF">J8273_4397</name>
</gene>
<dbReference type="PROSITE" id="PS50082">
    <property type="entry name" value="WD_REPEATS_2"/>
    <property type="match status" value="2"/>
</dbReference>
<evidence type="ECO:0000256" key="1">
    <source>
        <dbReference type="ARBA" id="ARBA00022574"/>
    </source>
</evidence>
<dbReference type="PANTHER" id="PTHR22847:SF637">
    <property type="entry name" value="WD REPEAT DOMAIN 5B"/>
    <property type="match status" value="1"/>
</dbReference>
<dbReference type="CDD" id="cd00200">
    <property type="entry name" value="WD40"/>
    <property type="match status" value="1"/>
</dbReference>
<dbReference type="AlphaFoldDB" id="A0A8J6B6E2"/>
<reference evidence="5" key="1">
    <citation type="submission" date="2021-05" db="EMBL/GenBank/DDBJ databases">
        <title>A free-living protist that lacks canonical eukaryotic 1 DNA replication and segregation systems.</title>
        <authorList>
            <person name="Salas-Leiva D.E."/>
            <person name="Tromer E.C."/>
            <person name="Curtis B.A."/>
            <person name="Jerlstrom-Hultqvist J."/>
            <person name="Kolisko M."/>
            <person name="Yi Z."/>
            <person name="Salas-Leiva J.S."/>
            <person name="Gallot-Lavallee L."/>
            <person name="Kops G.J.P.L."/>
            <person name="Archibald J.M."/>
            <person name="Simpson A.G.B."/>
            <person name="Roger A.J."/>
        </authorList>
    </citation>
    <scope>NUCLEOTIDE SEQUENCE</scope>
    <source>
        <strain evidence="5">BICM</strain>
    </source>
</reference>
<dbReference type="Proteomes" id="UP000717585">
    <property type="component" value="Unassembled WGS sequence"/>
</dbReference>
<keyword evidence="4" id="KW-0175">Coiled coil</keyword>
<keyword evidence="1 3" id="KW-0853">WD repeat</keyword>
<protein>
    <submittedName>
        <fullName evidence="5">WD domain, G-beta repeat</fullName>
    </submittedName>
</protein>
<feature type="repeat" description="WD" evidence="3">
    <location>
        <begin position="211"/>
        <end position="252"/>
    </location>
</feature>
<proteinExistence type="predicted"/>
<accession>A0A8J6B6E2</accession>
<dbReference type="PANTHER" id="PTHR22847">
    <property type="entry name" value="WD40 REPEAT PROTEIN"/>
    <property type="match status" value="1"/>
</dbReference>
<dbReference type="PROSITE" id="PS50294">
    <property type="entry name" value="WD_REPEATS_REGION"/>
    <property type="match status" value="1"/>
</dbReference>
<keyword evidence="2" id="KW-0677">Repeat</keyword>
<keyword evidence="6" id="KW-1185">Reference proteome</keyword>
<dbReference type="OrthoDB" id="538223at2759"/>